<dbReference type="EMBL" id="CAJVAS010000010">
    <property type="protein sequence ID" value="CAG7624924.1"/>
    <property type="molecule type" value="Genomic_DNA"/>
</dbReference>
<evidence type="ECO:0000256" key="1">
    <source>
        <dbReference type="ARBA" id="ARBA00023157"/>
    </source>
</evidence>
<dbReference type="GO" id="GO:0016491">
    <property type="term" value="F:oxidoreductase activity"/>
    <property type="evidence" value="ECO:0007669"/>
    <property type="project" value="InterPro"/>
</dbReference>
<dbReference type="Pfam" id="PF00578">
    <property type="entry name" value="AhpC-TSA"/>
    <property type="match status" value="1"/>
</dbReference>
<dbReference type="PANTHER" id="PTHR42852">
    <property type="entry name" value="THIOL:DISULFIDE INTERCHANGE PROTEIN DSBE"/>
    <property type="match status" value="1"/>
</dbReference>
<keyword evidence="4" id="KW-1185">Reference proteome</keyword>
<proteinExistence type="predicted"/>
<dbReference type="GO" id="GO:0016209">
    <property type="term" value="F:antioxidant activity"/>
    <property type="evidence" value="ECO:0007669"/>
    <property type="project" value="InterPro"/>
</dbReference>
<dbReference type="PROSITE" id="PS51352">
    <property type="entry name" value="THIOREDOXIN_2"/>
    <property type="match status" value="1"/>
</dbReference>
<dbReference type="InterPro" id="IPR013766">
    <property type="entry name" value="Thioredoxin_domain"/>
</dbReference>
<sequence length="177" mass="19581">MKKITWLAAIAVLLVVLGLYQSKAGDAVAQASAARPELKQGQAVPSFSLKGMDGGEYHVGGPRDKPLIVNFWASWCGPCHEEAPDLAQLYERYKGKIDLYAVNVTKGDSLKEARSFVKQYGYHFPVLLDAQGEAAAVYRILFVPTSFLIDKHGNLKEVIHVLPRDELEQRIQSLIEA</sequence>
<evidence type="ECO:0000313" key="3">
    <source>
        <dbReference type="EMBL" id="CAG7624924.1"/>
    </source>
</evidence>
<dbReference type="RefSeq" id="WP_218092451.1">
    <property type="nucleotide sequence ID" value="NZ_CAJVAS010000010.1"/>
</dbReference>
<feature type="domain" description="Thioredoxin" evidence="2">
    <location>
        <begin position="38"/>
        <end position="176"/>
    </location>
</feature>
<dbReference type="AlphaFoldDB" id="A0A916NPV4"/>
<name>A0A916NPV4_9BACL</name>
<organism evidence="3 4">
    <name type="scientific">Paenibacillus solanacearum</name>
    <dbReference type="NCBI Taxonomy" id="2048548"/>
    <lineage>
        <taxon>Bacteria</taxon>
        <taxon>Bacillati</taxon>
        <taxon>Bacillota</taxon>
        <taxon>Bacilli</taxon>
        <taxon>Bacillales</taxon>
        <taxon>Paenibacillaceae</taxon>
        <taxon>Paenibacillus</taxon>
    </lineage>
</organism>
<dbReference type="InterPro" id="IPR017937">
    <property type="entry name" value="Thioredoxin_CS"/>
</dbReference>
<evidence type="ECO:0000313" key="4">
    <source>
        <dbReference type="Proteomes" id="UP000693672"/>
    </source>
</evidence>
<dbReference type="Proteomes" id="UP000693672">
    <property type="component" value="Unassembled WGS sequence"/>
</dbReference>
<gene>
    <name evidence="3" type="primary">resA_3</name>
    <name evidence="3" type="ORF">PAESOLCIP111_02673</name>
</gene>
<protein>
    <submittedName>
        <fullName evidence="3">Thiol-disulfide oxidoreductase ResA</fullName>
    </submittedName>
</protein>
<dbReference type="PANTHER" id="PTHR42852:SF1">
    <property type="entry name" value="THIOREDOXIN-LIKE PROTEIN YNEN"/>
    <property type="match status" value="1"/>
</dbReference>
<accession>A0A916NPV4</accession>
<dbReference type="PROSITE" id="PS00194">
    <property type="entry name" value="THIOREDOXIN_1"/>
    <property type="match status" value="1"/>
</dbReference>
<reference evidence="3" key="1">
    <citation type="submission" date="2021-06" db="EMBL/GenBank/DDBJ databases">
        <authorList>
            <person name="Criscuolo A."/>
        </authorList>
    </citation>
    <scope>NUCLEOTIDE SEQUENCE</scope>
    <source>
        <strain evidence="3">CIP111600</strain>
    </source>
</reference>
<dbReference type="CDD" id="cd02966">
    <property type="entry name" value="TlpA_like_family"/>
    <property type="match status" value="1"/>
</dbReference>
<evidence type="ECO:0000259" key="2">
    <source>
        <dbReference type="PROSITE" id="PS51352"/>
    </source>
</evidence>
<keyword evidence="1" id="KW-1015">Disulfide bond</keyword>
<comment type="caution">
    <text evidence="3">The sequence shown here is derived from an EMBL/GenBank/DDBJ whole genome shotgun (WGS) entry which is preliminary data.</text>
</comment>
<dbReference type="InterPro" id="IPR000866">
    <property type="entry name" value="AhpC/TSA"/>
</dbReference>
<dbReference type="InterPro" id="IPR050553">
    <property type="entry name" value="Thioredoxin_ResA/DsbE_sf"/>
</dbReference>